<feature type="compositionally biased region" description="Basic and acidic residues" evidence="1">
    <location>
        <begin position="433"/>
        <end position="443"/>
    </location>
</feature>
<reference evidence="2" key="2">
    <citation type="submission" date="2025-09" db="UniProtKB">
        <authorList>
            <consortium name="Ensembl"/>
        </authorList>
    </citation>
    <scope>IDENTIFICATION</scope>
    <source>
        <strain evidence="2">Glennie</strain>
    </source>
</reference>
<evidence type="ECO:0000313" key="2">
    <source>
        <dbReference type="Ensembl" id="ENSOANP00000037309.1"/>
    </source>
</evidence>
<protein>
    <submittedName>
        <fullName evidence="2">Uncharacterized protein</fullName>
    </submittedName>
</protein>
<dbReference type="GeneID" id="114806044"/>
<evidence type="ECO:0000256" key="1">
    <source>
        <dbReference type="SAM" id="MobiDB-lite"/>
    </source>
</evidence>
<dbReference type="Bgee" id="ENSOANG00000043900">
    <property type="expression patterns" value="Expressed in ovary and 1 other cell type or tissue"/>
</dbReference>
<dbReference type="RefSeq" id="XP_028904585.1">
    <property type="nucleotide sequence ID" value="XM_029048752.1"/>
</dbReference>
<dbReference type="AlphaFoldDB" id="A0A6I8N8D4"/>
<evidence type="ECO:0000313" key="3">
    <source>
        <dbReference type="Proteomes" id="UP000002279"/>
    </source>
</evidence>
<feature type="compositionally biased region" description="Gly residues" evidence="1">
    <location>
        <begin position="288"/>
        <end position="300"/>
    </location>
</feature>
<feature type="region of interest" description="Disordered" evidence="1">
    <location>
        <begin position="100"/>
        <end position="159"/>
    </location>
</feature>
<sequence length="595" mass="63476">MSSAPTSASGSFSGGNSHHPRPFFYAQPSPWYPNQIYSPYCVPATGFRNGNPYLPYYSFGLPDYPGFLVPQPSVPTRVNCRPYFNPPSPVFYHTARFRQHGAPGKRTETKETQTDARQPESQEKKPRERRAGLDGRDAGRGAAGAPREPGRGSERADAAVAAVGPGGEFQAKDPSDGGGQYRNLSSGSYTFEKEEVRIEYGAGAPAIQLWKSFKETIPLYDVAPGKALPESVGPCDLYSVSSCEGLSVLYDPPEAAEMPAGAYPDDPKGDPEAPPGAETQERGPGAETAGGAGEPGGPSRPGGVASPIAGRAWSPAAKRTRSSGSRTQEEPSQPQETEADDPRPKPGARSSYDRLTKSLWDEESLKRYVSPPSWLARFDSIDASYHHGPGPSPRKHPSAAFGAEDVPSWDEESSGDLAASDFVAEKSAYAFRKGPERTGREAIEGSGYLDEEPPPEVAGRRGYGSCPRPRIKEAADGGGEAAPAWRSGRRAASSPKAKATRSLSLSDPEDLEDYWVVGVEEEEEIEEDEDKVKVEYLFRKAGPRGLPTPGGGGFYRQLASGCCGSRLGAPRLPRSSAGPPGTGGNPRASRTRAAR</sequence>
<feature type="region of interest" description="Disordered" evidence="1">
    <location>
        <begin position="566"/>
        <end position="595"/>
    </location>
</feature>
<feature type="region of interest" description="Disordered" evidence="1">
    <location>
        <begin position="382"/>
        <end position="419"/>
    </location>
</feature>
<dbReference type="OrthoDB" id="9845924at2759"/>
<dbReference type="PANTHER" id="PTHR38654:SF1">
    <property type="entry name" value="BUCKY BALL"/>
    <property type="match status" value="1"/>
</dbReference>
<name>A0A6I8N8D4_ORNAN</name>
<dbReference type="PANTHER" id="PTHR38654">
    <property type="entry name" value="BUCKY BALL-RELATED"/>
    <property type="match status" value="1"/>
</dbReference>
<feature type="region of interest" description="Disordered" evidence="1">
    <location>
        <begin position="252"/>
        <end position="363"/>
    </location>
</feature>
<dbReference type="OMA" id="EREPWIT"/>
<dbReference type="Proteomes" id="UP000002279">
    <property type="component" value="Unplaced"/>
</dbReference>
<accession>A0A6I8N8D4</accession>
<dbReference type="InterPro" id="IPR053309">
    <property type="entry name" value="Balbiani_Body_Formation"/>
</dbReference>
<dbReference type="GeneTree" id="ENSGT00500000045246"/>
<feature type="region of interest" description="Disordered" evidence="1">
    <location>
        <begin position="433"/>
        <end position="505"/>
    </location>
</feature>
<keyword evidence="3" id="KW-1185">Reference proteome</keyword>
<dbReference type="Ensembl" id="ENSOANT00000069290.1">
    <property type="protein sequence ID" value="ENSOANP00000037309.1"/>
    <property type="gene ID" value="ENSOANG00000043900.1"/>
</dbReference>
<feature type="compositionally biased region" description="Basic and acidic residues" evidence="1">
    <location>
        <begin position="148"/>
        <end position="157"/>
    </location>
</feature>
<organism evidence="2 3">
    <name type="scientific">Ornithorhynchus anatinus</name>
    <name type="common">Duckbill platypus</name>
    <dbReference type="NCBI Taxonomy" id="9258"/>
    <lineage>
        <taxon>Eukaryota</taxon>
        <taxon>Metazoa</taxon>
        <taxon>Chordata</taxon>
        <taxon>Craniata</taxon>
        <taxon>Vertebrata</taxon>
        <taxon>Euteleostomi</taxon>
        <taxon>Mammalia</taxon>
        <taxon>Monotremata</taxon>
        <taxon>Ornithorhynchidae</taxon>
        <taxon>Ornithorhynchus</taxon>
    </lineage>
</organism>
<dbReference type="KEGG" id="oaa:114806044"/>
<reference evidence="2" key="1">
    <citation type="submission" date="2025-08" db="UniProtKB">
        <authorList>
            <consortium name="Ensembl"/>
        </authorList>
    </citation>
    <scope>IDENTIFICATION</scope>
    <source>
        <strain evidence="2">Glennie</strain>
    </source>
</reference>
<dbReference type="InParanoid" id="A0A6I8N8D4"/>
<feature type="compositionally biased region" description="Basic and acidic residues" evidence="1">
    <location>
        <begin position="105"/>
        <end position="139"/>
    </location>
</feature>
<gene>
    <name evidence="2" type="primary">LOC114806044</name>
</gene>
<feature type="region of interest" description="Disordered" evidence="1">
    <location>
        <begin position="165"/>
        <end position="184"/>
    </location>
</feature>
<proteinExistence type="predicted"/>
<feature type="compositionally biased region" description="Basic and acidic residues" evidence="1">
    <location>
        <begin position="351"/>
        <end position="363"/>
    </location>
</feature>